<organism evidence="1">
    <name type="scientific">Anguilla anguilla</name>
    <name type="common">European freshwater eel</name>
    <name type="synonym">Muraena anguilla</name>
    <dbReference type="NCBI Taxonomy" id="7936"/>
    <lineage>
        <taxon>Eukaryota</taxon>
        <taxon>Metazoa</taxon>
        <taxon>Chordata</taxon>
        <taxon>Craniata</taxon>
        <taxon>Vertebrata</taxon>
        <taxon>Euteleostomi</taxon>
        <taxon>Actinopterygii</taxon>
        <taxon>Neopterygii</taxon>
        <taxon>Teleostei</taxon>
        <taxon>Anguilliformes</taxon>
        <taxon>Anguillidae</taxon>
        <taxon>Anguilla</taxon>
    </lineage>
</organism>
<reference evidence="1" key="2">
    <citation type="journal article" date="2015" name="Fish Shellfish Immunol.">
        <title>Early steps in the European eel (Anguilla anguilla)-Vibrio vulnificus interaction in the gills: Role of the RtxA13 toxin.</title>
        <authorList>
            <person name="Callol A."/>
            <person name="Pajuelo D."/>
            <person name="Ebbesson L."/>
            <person name="Teles M."/>
            <person name="MacKenzie S."/>
            <person name="Amaro C."/>
        </authorList>
    </citation>
    <scope>NUCLEOTIDE SEQUENCE</scope>
</reference>
<protein>
    <submittedName>
        <fullName evidence="1">Uncharacterized protein</fullName>
    </submittedName>
</protein>
<evidence type="ECO:0000313" key="1">
    <source>
        <dbReference type="EMBL" id="JAH43321.1"/>
    </source>
</evidence>
<sequence>MFSTLVRGRIVKLHWFLFSTLEHLNNMTVV</sequence>
<accession>A0A0E9SPV7</accession>
<dbReference type="EMBL" id="GBXM01065256">
    <property type="protein sequence ID" value="JAH43321.1"/>
    <property type="molecule type" value="Transcribed_RNA"/>
</dbReference>
<proteinExistence type="predicted"/>
<reference evidence="1" key="1">
    <citation type="submission" date="2014-11" db="EMBL/GenBank/DDBJ databases">
        <authorList>
            <person name="Amaro Gonzalez C."/>
        </authorList>
    </citation>
    <scope>NUCLEOTIDE SEQUENCE</scope>
</reference>
<dbReference type="AlphaFoldDB" id="A0A0E9SPV7"/>
<name>A0A0E9SPV7_ANGAN</name>